<dbReference type="InterPro" id="IPR011042">
    <property type="entry name" value="6-blade_b-propeller_TolB-like"/>
</dbReference>
<keyword evidence="2" id="KW-0964">Secreted</keyword>
<evidence type="ECO:0000313" key="3">
    <source>
        <dbReference type="EMBL" id="PJZ64317.1"/>
    </source>
</evidence>
<evidence type="ECO:0000256" key="1">
    <source>
        <dbReference type="ARBA" id="ARBA00004613"/>
    </source>
</evidence>
<dbReference type="Pfam" id="PF03022">
    <property type="entry name" value="MRJP"/>
    <property type="match status" value="1"/>
</dbReference>
<dbReference type="EMBL" id="NPDT01000010">
    <property type="protein sequence ID" value="PJZ64317.1"/>
    <property type="molecule type" value="Genomic_DNA"/>
</dbReference>
<accession>A0A2M9Z7H2</accession>
<sequence length="366" mass="40481">MLKKWIAPLAFILWIQNCETTNLEDRTTLPKYPGSALEKVIQLDRPPGNISASSDGRIFFSFFPQGSPPIKVAELKNGQAVAFPNQAFQKNFNTVLSVRADDKSRLWTLDYGNLGIGSGPKIYAFDIATGAVIHEYSFPSDIAPKDSLFNDMQVDTVTETIYITDTSPIIPDPGLVVYDIGTKKARRLLKGHVSVTGERNEIVVNGSPFEVAGVPIIFNADSIALDQNLEWLYFAPFTSGELYRAKTADLRNKSLTAAQLAEKVEQYSLKTMSDGISLDLSGNIYVTDAEHSAVNLIDPNTKALTTLFKDPSFRWPDGFSYAPDGYMYLTCSALNEVFLQTDATILSRGPYYIYRFHPEASGIVGR</sequence>
<evidence type="ECO:0008006" key="5">
    <source>
        <dbReference type="Google" id="ProtNLM"/>
    </source>
</evidence>
<evidence type="ECO:0000256" key="2">
    <source>
        <dbReference type="ARBA" id="ARBA00022525"/>
    </source>
</evidence>
<dbReference type="AlphaFoldDB" id="A0A2M9Z7H2"/>
<dbReference type="SUPFAM" id="SSF63829">
    <property type="entry name" value="Calcium-dependent phosphotriesterase"/>
    <property type="match status" value="1"/>
</dbReference>
<reference evidence="3 4" key="1">
    <citation type="submission" date="2017-07" db="EMBL/GenBank/DDBJ databases">
        <title>Leptospira spp. isolated from tropical soils.</title>
        <authorList>
            <person name="Thibeaux R."/>
            <person name="Iraola G."/>
            <person name="Ferres I."/>
            <person name="Bierque E."/>
            <person name="Girault D."/>
            <person name="Soupe-Gilbert M.-E."/>
            <person name="Picardeau M."/>
            <person name="Goarant C."/>
        </authorList>
    </citation>
    <scope>NUCLEOTIDE SEQUENCE [LARGE SCALE GENOMIC DNA]</scope>
    <source>
        <strain evidence="3 4">FH2-C-A2</strain>
    </source>
</reference>
<dbReference type="PANTHER" id="PTHR10009:SF18">
    <property type="entry name" value="PROTEIN YELLOW-LIKE PROTEIN"/>
    <property type="match status" value="1"/>
</dbReference>
<dbReference type="RefSeq" id="WP_100760095.1">
    <property type="nucleotide sequence ID" value="NZ_NPDT01000010.1"/>
</dbReference>
<dbReference type="Proteomes" id="UP000231912">
    <property type="component" value="Unassembled WGS sequence"/>
</dbReference>
<proteinExistence type="predicted"/>
<comment type="caution">
    <text evidence="3">The sequence shown here is derived from an EMBL/GenBank/DDBJ whole genome shotgun (WGS) entry which is preliminary data.</text>
</comment>
<dbReference type="GO" id="GO:0005576">
    <property type="term" value="C:extracellular region"/>
    <property type="evidence" value="ECO:0007669"/>
    <property type="project" value="UniProtKB-SubCell"/>
</dbReference>
<comment type="subcellular location">
    <subcellularLocation>
        <location evidence="1">Secreted</location>
    </subcellularLocation>
</comment>
<evidence type="ECO:0000313" key="4">
    <source>
        <dbReference type="Proteomes" id="UP000231912"/>
    </source>
</evidence>
<dbReference type="PANTHER" id="PTHR10009">
    <property type="entry name" value="PROTEIN YELLOW-RELATED"/>
    <property type="match status" value="1"/>
</dbReference>
<dbReference type="InterPro" id="IPR017996">
    <property type="entry name" value="MRJP/yellow-related"/>
</dbReference>
<name>A0A2M9Z7H2_9LEPT</name>
<organism evidence="3 4">
    <name type="scientific">Leptospira wolffii</name>
    <dbReference type="NCBI Taxonomy" id="409998"/>
    <lineage>
        <taxon>Bacteria</taxon>
        <taxon>Pseudomonadati</taxon>
        <taxon>Spirochaetota</taxon>
        <taxon>Spirochaetia</taxon>
        <taxon>Leptospirales</taxon>
        <taxon>Leptospiraceae</taxon>
        <taxon>Leptospira</taxon>
    </lineage>
</organism>
<protein>
    <recommendedName>
        <fullName evidence="5">Major royal jelly protein</fullName>
    </recommendedName>
</protein>
<dbReference type="Gene3D" id="2.120.10.30">
    <property type="entry name" value="TolB, C-terminal domain"/>
    <property type="match status" value="1"/>
</dbReference>
<gene>
    <name evidence="3" type="ORF">CH371_18005</name>
</gene>